<dbReference type="STRING" id="188477.A0A3S1BP67"/>
<evidence type="ECO:0000313" key="9">
    <source>
        <dbReference type="EMBL" id="RUS88192.1"/>
    </source>
</evidence>
<dbReference type="OrthoDB" id="1372046at2759"/>
<reference evidence="9 10" key="1">
    <citation type="submission" date="2019-01" db="EMBL/GenBank/DDBJ databases">
        <title>A draft genome assembly of the solar-powered sea slug Elysia chlorotica.</title>
        <authorList>
            <person name="Cai H."/>
            <person name="Li Q."/>
            <person name="Fang X."/>
            <person name="Li J."/>
            <person name="Curtis N.E."/>
            <person name="Altenburger A."/>
            <person name="Shibata T."/>
            <person name="Feng M."/>
            <person name="Maeda T."/>
            <person name="Schwartz J.A."/>
            <person name="Shigenobu S."/>
            <person name="Lundholm N."/>
            <person name="Nishiyama T."/>
            <person name="Yang H."/>
            <person name="Hasebe M."/>
            <person name="Li S."/>
            <person name="Pierce S.K."/>
            <person name="Wang J."/>
        </authorList>
    </citation>
    <scope>NUCLEOTIDE SEQUENCE [LARGE SCALE GENOMIC DNA]</scope>
    <source>
        <strain evidence="9">EC2010</strain>
        <tissue evidence="9">Whole organism of an adult</tissue>
    </source>
</reference>
<dbReference type="PANTHER" id="PTHR24286">
    <property type="entry name" value="CYTOCHROME P450 26"/>
    <property type="match status" value="1"/>
</dbReference>
<gene>
    <name evidence="9" type="ORF">EGW08_004024</name>
</gene>
<dbReference type="GO" id="GO:0016125">
    <property type="term" value="P:sterol metabolic process"/>
    <property type="evidence" value="ECO:0007669"/>
    <property type="project" value="TreeGrafter"/>
</dbReference>
<keyword evidence="6" id="KW-0503">Monooxygenase</keyword>
<evidence type="ECO:0000313" key="10">
    <source>
        <dbReference type="Proteomes" id="UP000271974"/>
    </source>
</evidence>
<dbReference type="GO" id="GO:0016705">
    <property type="term" value="F:oxidoreductase activity, acting on paired donors, with incorporation or reduction of molecular oxygen"/>
    <property type="evidence" value="ECO:0007669"/>
    <property type="project" value="InterPro"/>
</dbReference>
<keyword evidence="4" id="KW-0560">Oxidoreductase</keyword>
<comment type="similarity">
    <text evidence="1">Belongs to the cytochrome P450 family.</text>
</comment>
<dbReference type="PANTHER" id="PTHR24286:SF384">
    <property type="entry name" value="P450, PUTATIVE (EUROFUNG)-RELATED"/>
    <property type="match status" value="1"/>
</dbReference>
<accession>A0A3S1BP67</accession>
<evidence type="ECO:0000256" key="2">
    <source>
        <dbReference type="ARBA" id="ARBA00022617"/>
    </source>
</evidence>
<protein>
    <recommendedName>
        <fullName evidence="11">Cytochrome P450</fullName>
    </recommendedName>
</protein>
<dbReference type="InterPro" id="IPR036396">
    <property type="entry name" value="Cyt_P450_sf"/>
</dbReference>
<keyword evidence="10" id="KW-1185">Reference proteome</keyword>
<evidence type="ECO:0000256" key="4">
    <source>
        <dbReference type="ARBA" id="ARBA00023002"/>
    </source>
</evidence>
<dbReference type="Gene3D" id="1.10.630.10">
    <property type="entry name" value="Cytochrome P450"/>
    <property type="match status" value="1"/>
</dbReference>
<dbReference type="Proteomes" id="UP000271974">
    <property type="component" value="Unassembled WGS sequence"/>
</dbReference>
<dbReference type="SUPFAM" id="SSF48264">
    <property type="entry name" value="Cytochrome P450"/>
    <property type="match status" value="1"/>
</dbReference>
<evidence type="ECO:0000256" key="7">
    <source>
        <dbReference type="SAM" id="MobiDB-lite"/>
    </source>
</evidence>
<dbReference type="InterPro" id="IPR001128">
    <property type="entry name" value="Cyt_P450"/>
</dbReference>
<dbReference type="GO" id="GO:0005506">
    <property type="term" value="F:iron ion binding"/>
    <property type="evidence" value="ECO:0007669"/>
    <property type="project" value="InterPro"/>
</dbReference>
<organism evidence="9 10">
    <name type="scientific">Elysia chlorotica</name>
    <name type="common">Eastern emerald elysia</name>
    <name type="synonym">Sea slug</name>
    <dbReference type="NCBI Taxonomy" id="188477"/>
    <lineage>
        <taxon>Eukaryota</taxon>
        <taxon>Metazoa</taxon>
        <taxon>Spiralia</taxon>
        <taxon>Lophotrochozoa</taxon>
        <taxon>Mollusca</taxon>
        <taxon>Gastropoda</taxon>
        <taxon>Heterobranchia</taxon>
        <taxon>Euthyneura</taxon>
        <taxon>Panpulmonata</taxon>
        <taxon>Sacoglossa</taxon>
        <taxon>Placobranchoidea</taxon>
        <taxon>Plakobranchidae</taxon>
        <taxon>Elysia</taxon>
    </lineage>
</organism>
<comment type="caution">
    <text evidence="9">The sequence shown here is derived from an EMBL/GenBank/DDBJ whole genome shotgun (WGS) entry which is preliminary data.</text>
</comment>
<keyword evidence="8" id="KW-1133">Transmembrane helix</keyword>
<evidence type="ECO:0000256" key="3">
    <source>
        <dbReference type="ARBA" id="ARBA00022723"/>
    </source>
</evidence>
<dbReference type="GO" id="GO:0004497">
    <property type="term" value="F:monooxygenase activity"/>
    <property type="evidence" value="ECO:0007669"/>
    <property type="project" value="UniProtKB-KW"/>
</dbReference>
<name>A0A3S1BP67_ELYCH</name>
<evidence type="ECO:0000256" key="8">
    <source>
        <dbReference type="SAM" id="Phobius"/>
    </source>
</evidence>
<dbReference type="AlphaFoldDB" id="A0A3S1BP67"/>
<feature type="transmembrane region" description="Helical" evidence="8">
    <location>
        <begin position="27"/>
        <end position="51"/>
    </location>
</feature>
<evidence type="ECO:0000256" key="5">
    <source>
        <dbReference type="ARBA" id="ARBA00023004"/>
    </source>
</evidence>
<keyword evidence="3" id="KW-0479">Metal-binding</keyword>
<evidence type="ECO:0008006" key="11">
    <source>
        <dbReference type="Google" id="ProtNLM"/>
    </source>
</evidence>
<keyword evidence="8" id="KW-0812">Transmembrane</keyword>
<dbReference type="GO" id="GO:0020037">
    <property type="term" value="F:heme binding"/>
    <property type="evidence" value="ECO:0007669"/>
    <property type="project" value="InterPro"/>
</dbReference>
<dbReference type="Pfam" id="PF00067">
    <property type="entry name" value="p450"/>
    <property type="match status" value="1"/>
</dbReference>
<evidence type="ECO:0000256" key="1">
    <source>
        <dbReference type="ARBA" id="ARBA00010617"/>
    </source>
</evidence>
<sequence length="385" mass="42308">METLFQSTLIQQPLKLLTWWSIAMTEASLLTTVLATVACGLLTLFLTTVLWRWHFENCRDPSSSLPLPPGSFGWPVIGETLRFLRGGNNTDYIRKRFPGCGISKTHIFGMPMIRVNSDKAIAQLVGKEPHAVFQSLPTSVKQIFGENGVSVISGKDHASMKKILREGFSPVRLSDLLPTVQACVRRHVTSWTQGTGENKMLGFKACQHLVCDLILETVVGCTRDQDPDGAIREAFVFCNDNMFCVPVDFPGTTFHKALRARQKVVDFARKRIAAAMSSEKDYVSILDVLLTHLAKPTETVTGDGAEENSTTEGSAEKASQPGSLTKVQLEDNVVTIMLAGTDTVSSALCNTLDLLGKHPDKLAALREELASQDLLDSSFIYWCTL</sequence>
<keyword evidence="8" id="KW-0472">Membrane</keyword>
<evidence type="ECO:0000256" key="6">
    <source>
        <dbReference type="ARBA" id="ARBA00023033"/>
    </source>
</evidence>
<keyword evidence="2" id="KW-0349">Heme</keyword>
<proteinExistence type="inferred from homology"/>
<dbReference type="EMBL" id="RQTK01000090">
    <property type="protein sequence ID" value="RUS88192.1"/>
    <property type="molecule type" value="Genomic_DNA"/>
</dbReference>
<feature type="region of interest" description="Disordered" evidence="7">
    <location>
        <begin position="299"/>
        <end position="322"/>
    </location>
</feature>
<keyword evidence="5" id="KW-0408">Iron</keyword>